<organism evidence="2 3">
    <name type="scientific">Candolleomyces aberdarensis</name>
    <dbReference type="NCBI Taxonomy" id="2316362"/>
    <lineage>
        <taxon>Eukaryota</taxon>
        <taxon>Fungi</taxon>
        <taxon>Dikarya</taxon>
        <taxon>Basidiomycota</taxon>
        <taxon>Agaricomycotina</taxon>
        <taxon>Agaricomycetes</taxon>
        <taxon>Agaricomycetidae</taxon>
        <taxon>Agaricales</taxon>
        <taxon>Agaricineae</taxon>
        <taxon>Psathyrellaceae</taxon>
        <taxon>Candolleomyces</taxon>
    </lineage>
</organism>
<dbReference type="SUPFAM" id="SSF53167">
    <property type="entry name" value="Purine and uridine phosphorylases"/>
    <property type="match status" value="1"/>
</dbReference>
<proteinExistence type="predicted"/>
<dbReference type="PANTHER" id="PTHR43691:SF14">
    <property type="entry name" value="URIDINE PHOSPHORYLASE"/>
    <property type="match status" value="1"/>
</dbReference>
<dbReference type="InterPro" id="IPR035994">
    <property type="entry name" value="Nucleoside_phosphorylase_sf"/>
</dbReference>
<keyword evidence="3" id="KW-1185">Reference proteome</keyword>
<name>A0A4Q2DT82_9AGAR</name>
<dbReference type="GO" id="GO:0005829">
    <property type="term" value="C:cytosol"/>
    <property type="evidence" value="ECO:0007669"/>
    <property type="project" value="TreeGrafter"/>
</dbReference>
<evidence type="ECO:0000313" key="2">
    <source>
        <dbReference type="EMBL" id="RXW23547.1"/>
    </source>
</evidence>
<dbReference type="Gene3D" id="3.40.50.1580">
    <property type="entry name" value="Nucleoside phosphorylase domain"/>
    <property type="match status" value="1"/>
</dbReference>
<dbReference type="GO" id="GO:0006218">
    <property type="term" value="P:uridine catabolic process"/>
    <property type="evidence" value="ECO:0007669"/>
    <property type="project" value="TreeGrafter"/>
</dbReference>
<evidence type="ECO:0000259" key="1">
    <source>
        <dbReference type="Pfam" id="PF01048"/>
    </source>
</evidence>
<dbReference type="AlphaFoldDB" id="A0A4Q2DT82"/>
<gene>
    <name evidence="2" type="ORF">EST38_g2316</name>
</gene>
<feature type="domain" description="Nucleoside phosphorylase" evidence="1">
    <location>
        <begin position="1"/>
        <end position="83"/>
    </location>
</feature>
<dbReference type="EMBL" id="SDEE01000039">
    <property type="protein sequence ID" value="RXW23547.1"/>
    <property type="molecule type" value="Genomic_DNA"/>
</dbReference>
<dbReference type="GO" id="GO:0004850">
    <property type="term" value="F:uridine phosphorylase activity"/>
    <property type="evidence" value="ECO:0007669"/>
    <property type="project" value="TreeGrafter"/>
</dbReference>
<protein>
    <recommendedName>
        <fullName evidence="1">Nucleoside phosphorylase domain-containing protein</fullName>
    </recommendedName>
</protein>
<dbReference type="InterPro" id="IPR000845">
    <property type="entry name" value="Nucleoside_phosphorylase_d"/>
</dbReference>
<reference evidence="2 3" key="1">
    <citation type="submission" date="2019-01" db="EMBL/GenBank/DDBJ databases">
        <title>Draft genome sequence of Psathyrella aberdarensis IHI B618.</title>
        <authorList>
            <person name="Buettner E."/>
            <person name="Kellner H."/>
        </authorList>
    </citation>
    <scope>NUCLEOTIDE SEQUENCE [LARGE SCALE GENOMIC DNA]</scope>
    <source>
        <strain evidence="2 3">IHI B618</strain>
    </source>
</reference>
<dbReference type="Pfam" id="PF01048">
    <property type="entry name" value="PNP_UDP_1"/>
    <property type="match status" value="1"/>
</dbReference>
<accession>A0A4Q2DT82</accession>
<dbReference type="OrthoDB" id="416752at2759"/>
<dbReference type="Proteomes" id="UP000290288">
    <property type="component" value="Unassembled WGS sequence"/>
</dbReference>
<comment type="caution">
    <text evidence="2">The sequence shown here is derived from an EMBL/GenBank/DDBJ whole genome shotgun (WGS) entry which is preliminary data.</text>
</comment>
<evidence type="ECO:0000313" key="3">
    <source>
        <dbReference type="Proteomes" id="UP000290288"/>
    </source>
</evidence>
<dbReference type="STRING" id="2316362.A0A4Q2DT82"/>
<dbReference type="PANTHER" id="PTHR43691">
    <property type="entry name" value="URIDINE PHOSPHORYLASE"/>
    <property type="match status" value="1"/>
</dbReference>
<sequence>MGSPNMDFFVREVRECISGDMLIIRLGSCGALVDVAVGSVVLPSSSIGITRNYDFDFVSPGNSSEPAYRFSKPVLADPMLHAEGSPLAARDTVIRAAAVHLVFASRTSQDFITPQEVSDLEDWAGLGVLTALAAVEIPEDRLHMEKGSVWEVKGTV</sequence>